<dbReference type="Proteomes" id="UP000655523">
    <property type="component" value="Unassembled WGS sequence"/>
</dbReference>
<dbReference type="Pfam" id="PF20172">
    <property type="entry name" value="DUF6538"/>
    <property type="match status" value="1"/>
</dbReference>
<sequence length="568" mass="64093">MKHPYLTTRADSTHYYFRRKVPLKLRATLEKTEIWLSLETPCKEVAVTRLPAAALEYERVIALARAEAASTASAAPAANAWLPRALRAVDDEPYPYHPTVQPPGTRRLEAVQIPRLVERYTANTLANDDEYRPVLFNDPPAMEHDGSSYDDEAHKSFLLEARRQLRRARAAEDFLGIRESVEEHLMWERAWLPAASDEFAALLTAMTDAHLAAVEEELRRIEGDVAETPGLIPLVDENDTWDAAVQSRVDEAAPQPKTADEVKSQVARFKRLVGSLPLSALTPAHVAQFKAACLEQEKVGKSRVNTIVSLLSPVINVAIEKKLTTLSTNPLARAKYSRKAVRKDADPEAQRDAYTVDELNRLYASRVFIHGHRPGKGAREAAFWLPLLGPHSGARLEDLCRLRTRDVVQRAGVWCLHLHDSKREHQNGEACIMRYLPVHRTLLNLGWLDYVATQDRDGRLFPHLKENQYGQLSAMWSTWFNEYLDADAGLDDARLDFHSFRHTFKAFGRLSGIDNDVIEELLGHAPTSMYGRNDEGERRLPFELLVQAMDKLDFPGLELGHLPYAGRA</sequence>
<evidence type="ECO:0000313" key="7">
    <source>
        <dbReference type="Proteomes" id="UP000655523"/>
    </source>
</evidence>
<dbReference type="RefSeq" id="WP_172161752.1">
    <property type="nucleotide sequence ID" value="NZ_WOEZ01000036.1"/>
</dbReference>
<accession>A0A972NLA3</accession>
<protein>
    <submittedName>
        <fullName evidence="6">Tyrosine-type recombinase/integrase</fullName>
    </submittedName>
</protein>
<dbReference type="Gene3D" id="1.10.150.130">
    <property type="match status" value="1"/>
</dbReference>
<dbReference type="GO" id="GO:0003677">
    <property type="term" value="F:DNA binding"/>
    <property type="evidence" value="ECO:0007669"/>
    <property type="project" value="UniProtKB-KW"/>
</dbReference>
<dbReference type="GO" id="GO:0015074">
    <property type="term" value="P:DNA integration"/>
    <property type="evidence" value="ECO:0007669"/>
    <property type="project" value="UniProtKB-KW"/>
</dbReference>
<dbReference type="PANTHER" id="PTHR30349">
    <property type="entry name" value="PHAGE INTEGRASE-RELATED"/>
    <property type="match status" value="1"/>
</dbReference>
<gene>
    <name evidence="6" type="ORF">GNZ13_07005</name>
</gene>
<keyword evidence="4" id="KW-0233">DNA recombination</keyword>
<dbReference type="Pfam" id="PF00589">
    <property type="entry name" value="Phage_integrase"/>
    <property type="match status" value="1"/>
</dbReference>
<dbReference type="EMBL" id="WOEZ01000036">
    <property type="protein sequence ID" value="NPT54364.1"/>
    <property type="molecule type" value="Genomic_DNA"/>
</dbReference>
<keyword evidence="7" id="KW-1185">Reference proteome</keyword>
<reference evidence="6 7" key="1">
    <citation type="submission" date="2019-11" db="EMBL/GenBank/DDBJ databases">
        <title>Metabolism of dissolved organic matter in forest soils.</title>
        <authorList>
            <person name="Cyle K.T."/>
            <person name="Wilhelm R.C."/>
            <person name="Martinez C.E."/>
        </authorList>
    </citation>
    <scope>NUCLEOTIDE SEQUENCE [LARGE SCALE GENOMIC DNA]</scope>
    <source>
        <strain evidence="6 7">5N</strain>
    </source>
</reference>
<dbReference type="InterPro" id="IPR046668">
    <property type="entry name" value="DUF6538"/>
</dbReference>
<dbReference type="InterPro" id="IPR011010">
    <property type="entry name" value="DNA_brk_join_enz"/>
</dbReference>
<dbReference type="InterPro" id="IPR050090">
    <property type="entry name" value="Tyrosine_recombinase_XerCD"/>
</dbReference>
<dbReference type="InterPro" id="IPR002104">
    <property type="entry name" value="Integrase_catalytic"/>
</dbReference>
<comment type="similarity">
    <text evidence="1">Belongs to the 'phage' integrase family.</text>
</comment>
<keyword evidence="3" id="KW-0238">DNA-binding</keyword>
<feature type="domain" description="Tyr recombinase" evidence="5">
    <location>
        <begin position="349"/>
        <end position="543"/>
    </location>
</feature>
<keyword evidence="2" id="KW-0229">DNA integration</keyword>
<dbReference type="InterPro" id="IPR010998">
    <property type="entry name" value="Integrase_recombinase_N"/>
</dbReference>
<evidence type="ECO:0000256" key="1">
    <source>
        <dbReference type="ARBA" id="ARBA00008857"/>
    </source>
</evidence>
<comment type="caution">
    <text evidence="6">The sequence shown here is derived from an EMBL/GenBank/DDBJ whole genome shotgun (WGS) entry which is preliminary data.</text>
</comment>
<evidence type="ECO:0000256" key="4">
    <source>
        <dbReference type="ARBA" id="ARBA00023172"/>
    </source>
</evidence>
<name>A0A972NLA3_9BURK</name>
<dbReference type="GO" id="GO:0006310">
    <property type="term" value="P:DNA recombination"/>
    <property type="evidence" value="ECO:0007669"/>
    <property type="project" value="UniProtKB-KW"/>
</dbReference>
<dbReference type="AlphaFoldDB" id="A0A972NLA3"/>
<dbReference type="Gene3D" id="1.10.443.10">
    <property type="entry name" value="Intergrase catalytic core"/>
    <property type="match status" value="1"/>
</dbReference>
<dbReference type="PROSITE" id="PS51898">
    <property type="entry name" value="TYR_RECOMBINASE"/>
    <property type="match status" value="1"/>
</dbReference>
<dbReference type="SUPFAM" id="SSF56349">
    <property type="entry name" value="DNA breaking-rejoining enzymes"/>
    <property type="match status" value="1"/>
</dbReference>
<evidence type="ECO:0000256" key="2">
    <source>
        <dbReference type="ARBA" id="ARBA00022908"/>
    </source>
</evidence>
<evidence type="ECO:0000256" key="3">
    <source>
        <dbReference type="ARBA" id="ARBA00023125"/>
    </source>
</evidence>
<proteinExistence type="inferred from homology"/>
<dbReference type="InterPro" id="IPR013762">
    <property type="entry name" value="Integrase-like_cat_sf"/>
</dbReference>
<evidence type="ECO:0000313" key="6">
    <source>
        <dbReference type="EMBL" id="NPT54364.1"/>
    </source>
</evidence>
<organism evidence="6 7">
    <name type="scientific">Paraburkholderia elongata</name>
    <dbReference type="NCBI Taxonomy" id="2675747"/>
    <lineage>
        <taxon>Bacteria</taxon>
        <taxon>Pseudomonadati</taxon>
        <taxon>Pseudomonadota</taxon>
        <taxon>Betaproteobacteria</taxon>
        <taxon>Burkholderiales</taxon>
        <taxon>Burkholderiaceae</taxon>
        <taxon>Paraburkholderia</taxon>
    </lineage>
</organism>
<dbReference type="PANTHER" id="PTHR30349:SF41">
    <property type="entry name" value="INTEGRASE_RECOMBINASE PROTEIN MJ0367-RELATED"/>
    <property type="match status" value="1"/>
</dbReference>
<evidence type="ECO:0000259" key="5">
    <source>
        <dbReference type="PROSITE" id="PS51898"/>
    </source>
</evidence>